<keyword evidence="1 4" id="KW-0812">Transmembrane</keyword>
<dbReference type="Proteomes" id="UP000593594">
    <property type="component" value="Chromosome"/>
</dbReference>
<dbReference type="PANTHER" id="PTHR11360">
    <property type="entry name" value="MONOCARBOXYLATE TRANSPORTER"/>
    <property type="match status" value="1"/>
</dbReference>
<feature type="domain" description="Major facilitator superfamily (MFS) profile" evidence="5">
    <location>
        <begin position="12"/>
        <end position="408"/>
    </location>
</feature>
<dbReference type="InterPro" id="IPR020846">
    <property type="entry name" value="MFS_dom"/>
</dbReference>
<dbReference type="InterPro" id="IPR050327">
    <property type="entry name" value="Proton-linked_MCT"/>
</dbReference>
<evidence type="ECO:0000313" key="7">
    <source>
        <dbReference type="Proteomes" id="UP000593594"/>
    </source>
</evidence>
<accession>A0A7S8C1M9</accession>
<feature type="transmembrane region" description="Helical" evidence="4">
    <location>
        <begin position="381"/>
        <end position="399"/>
    </location>
</feature>
<evidence type="ECO:0000256" key="1">
    <source>
        <dbReference type="ARBA" id="ARBA00022692"/>
    </source>
</evidence>
<dbReference type="Pfam" id="PF07690">
    <property type="entry name" value="MFS_1"/>
    <property type="match status" value="1"/>
</dbReference>
<dbReference type="InterPro" id="IPR036259">
    <property type="entry name" value="MFS_trans_sf"/>
</dbReference>
<feature type="transmembrane region" description="Helical" evidence="4">
    <location>
        <begin position="137"/>
        <end position="163"/>
    </location>
</feature>
<gene>
    <name evidence="6" type="ORF">HW532_02700</name>
</gene>
<feature type="transmembrane region" description="Helical" evidence="4">
    <location>
        <begin position="289"/>
        <end position="309"/>
    </location>
</feature>
<dbReference type="KEGG" id="kmn:HW532_02700"/>
<evidence type="ECO:0000313" key="6">
    <source>
        <dbReference type="EMBL" id="QPC41723.1"/>
    </source>
</evidence>
<dbReference type="EMBL" id="CP058214">
    <property type="protein sequence ID" value="QPC41723.1"/>
    <property type="molecule type" value="Genomic_DNA"/>
</dbReference>
<feature type="transmembrane region" description="Helical" evidence="4">
    <location>
        <begin position="315"/>
        <end position="339"/>
    </location>
</feature>
<feature type="transmembrane region" description="Helical" evidence="4">
    <location>
        <begin position="169"/>
        <end position="190"/>
    </location>
</feature>
<feature type="transmembrane region" description="Helical" evidence="4">
    <location>
        <begin position="52"/>
        <end position="71"/>
    </location>
</feature>
<protein>
    <submittedName>
        <fullName evidence="6">MFS transporter</fullName>
    </submittedName>
</protein>
<feature type="transmembrane region" description="Helical" evidence="4">
    <location>
        <begin position="257"/>
        <end position="282"/>
    </location>
</feature>
<dbReference type="SUPFAM" id="SSF103473">
    <property type="entry name" value="MFS general substrate transporter"/>
    <property type="match status" value="1"/>
</dbReference>
<dbReference type="GO" id="GO:0022857">
    <property type="term" value="F:transmembrane transporter activity"/>
    <property type="evidence" value="ECO:0007669"/>
    <property type="project" value="InterPro"/>
</dbReference>
<dbReference type="Gene3D" id="1.20.1250.20">
    <property type="entry name" value="MFS general substrate transporter like domains"/>
    <property type="match status" value="2"/>
</dbReference>
<dbReference type="AlphaFoldDB" id="A0A7S8C1M9"/>
<name>A0A7S8C1M9_9HYPH</name>
<keyword evidence="2 4" id="KW-1133">Transmembrane helix</keyword>
<reference evidence="6 7" key="1">
    <citation type="submission" date="2020-06" db="EMBL/GenBank/DDBJ databases">
        <title>Genome sequence of 2 isolates from Red Sea Mangroves.</title>
        <authorList>
            <person name="Sefrji F."/>
            <person name="Michoud G."/>
            <person name="Merlino G."/>
            <person name="Daffonchio D."/>
        </authorList>
    </citation>
    <scope>NUCLEOTIDE SEQUENCE [LARGE SCALE GENOMIC DNA]</scope>
    <source>
        <strain evidence="6 7">R1DC25</strain>
    </source>
</reference>
<evidence type="ECO:0000256" key="4">
    <source>
        <dbReference type="SAM" id="Phobius"/>
    </source>
</evidence>
<feature type="transmembrane region" description="Helical" evidence="4">
    <location>
        <begin position="224"/>
        <end position="245"/>
    </location>
</feature>
<feature type="transmembrane region" description="Helical" evidence="4">
    <location>
        <begin position="78"/>
        <end position="98"/>
    </location>
</feature>
<evidence type="ECO:0000259" key="5">
    <source>
        <dbReference type="PROSITE" id="PS50850"/>
    </source>
</evidence>
<keyword evidence="7" id="KW-1185">Reference proteome</keyword>
<feature type="transmembrane region" description="Helical" evidence="4">
    <location>
        <begin position="104"/>
        <end position="125"/>
    </location>
</feature>
<sequence length="408" mass="42766">MLAPDLRPELRWLSSGFLLTLCSGFGQTYFIALFTGHLKADLSMSDGDVGTLYMIGTLASAALLTWAGKFADTVSIRWLGVGVMGGLAATSLLMASVASAWTLAVAFFGLRFFGQGMLTHVAMTAMGRWFNRKRGRAVSIAALGLSASEAAFPILAVAAIGLVGWRQTWVLAAAALVVLAVPALIALLGHERKPGATLQRTGESDDGTPPRHEWTRGEVLKSPLFYALMPGILAPPFILTAIFFNQAVIVEIKGWELSWFAASFPILAGANVVSALTAGWLVDRIGARHLLPALLVPLGLSALVLAYAANPFVLPVVMALVGLVLGSAATVQGALWAELYGTRHLGAIRSVVVSGVVFGSALSPALTGILIDAGVALETQLLAMAIYSFATAGWMALLGPRLTRLATA</sequence>
<evidence type="ECO:0000256" key="2">
    <source>
        <dbReference type="ARBA" id="ARBA00022989"/>
    </source>
</evidence>
<feature type="transmembrane region" description="Helical" evidence="4">
    <location>
        <begin position="12"/>
        <end position="32"/>
    </location>
</feature>
<dbReference type="PANTHER" id="PTHR11360:SF308">
    <property type="entry name" value="BLL3089 PROTEIN"/>
    <property type="match status" value="1"/>
</dbReference>
<feature type="transmembrane region" description="Helical" evidence="4">
    <location>
        <begin position="351"/>
        <end position="375"/>
    </location>
</feature>
<evidence type="ECO:0000256" key="3">
    <source>
        <dbReference type="ARBA" id="ARBA00023136"/>
    </source>
</evidence>
<organism evidence="6 7">
    <name type="scientific">Kaustia mangrovi</name>
    <dbReference type="NCBI Taxonomy" id="2593653"/>
    <lineage>
        <taxon>Bacteria</taxon>
        <taxon>Pseudomonadati</taxon>
        <taxon>Pseudomonadota</taxon>
        <taxon>Alphaproteobacteria</taxon>
        <taxon>Hyphomicrobiales</taxon>
        <taxon>Parvibaculaceae</taxon>
        <taxon>Kaustia</taxon>
    </lineage>
</organism>
<dbReference type="InterPro" id="IPR011701">
    <property type="entry name" value="MFS"/>
</dbReference>
<dbReference type="PROSITE" id="PS50850">
    <property type="entry name" value="MFS"/>
    <property type="match status" value="1"/>
</dbReference>
<dbReference type="RefSeq" id="WP_213162946.1">
    <property type="nucleotide sequence ID" value="NZ_CP058214.1"/>
</dbReference>
<keyword evidence="3 4" id="KW-0472">Membrane</keyword>
<proteinExistence type="predicted"/>